<keyword evidence="1" id="KW-0436">Ligase</keyword>
<dbReference type="Pfam" id="PF13563">
    <property type="entry name" value="2_5_RNA_ligase2"/>
    <property type="match status" value="1"/>
</dbReference>
<evidence type="ECO:0000313" key="1">
    <source>
        <dbReference type="EMBL" id="TGD59800.1"/>
    </source>
</evidence>
<dbReference type="SUPFAM" id="SSF55144">
    <property type="entry name" value="LigT-like"/>
    <property type="match status" value="1"/>
</dbReference>
<dbReference type="Proteomes" id="UP000297407">
    <property type="component" value="Unassembled WGS sequence"/>
</dbReference>
<dbReference type="InterPro" id="IPR050580">
    <property type="entry name" value="2H_phosphoesterase_YjcG-like"/>
</dbReference>
<organism evidence="1 2">
    <name type="scientific">Flavobacterium humi</name>
    <dbReference type="NCBI Taxonomy" id="2562683"/>
    <lineage>
        <taxon>Bacteria</taxon>
        <taxon>Pseudomonadati</taxon>
        <taxon>Bacteroidota</taxon>
        <taxon>Flavobacteriia</taxon>
        <taxon>Flavobacteriales</taxon>
        <taxon>Flavobacteriaceae</taxon>
        <taxon>Flavobacterium</taxon>
    </lineage>
</organism>
<dbReference type="PANTHER" id="PTHR40037">
    <property type="entry name" value="PHOSPHOESTERASE YJCG-RELATED"/>
    <property type="match status" value="1"/>
</dbReference>
<dbReference type="PANTHER" id="PTHR40037:SF1">
    <property type="entry name" value="PHOSPHOESTERASE SAOUHSC_00951-RELATED"/>
    <property type="match status" value="1"/>
</dbReference>
<protein>
    <submittedName>
        <fullName evidence="1">2'-5' RNA ligase family protein</fullName>
    </submittedName>
</protein>
<dbReference type="GO" id="GO:0016874">
    <property type="term" value="F:ligase activity"/>
    <property type="evidence" value="ECO:0007669"/>
    <property type="project" value="UniProtKB-KW"/>
</dbReference>
<dbReference type="Gene3D" id="3.90.1140.10">
    <property type="entry name" value="Cyclic phosphodiesterase"/>
    <property type="match status" value="1"/>
</dbReference>
<accession>A0A4Z0LD35</accession>
<dbReference type="RefSeq" id="WP_135525007.1">
    <property type="nucleotide sequence ID" value="NZ_SRLH01000001.1"/>
</dbReference>
<evidence type="ECO:0000313" key="2">
    <source>
        <dbReference type="Proteomes" id="UP000297407"/>
    </source>
</evidence>
<reference evidence="1 2" key="1">
    <citation type="submission" date="2019-04" db="EMBL/GenBank/DDBJ databases">
        <title>Flavobacterium sp. strain DS2-A Genome sequencing and assembly.</title>
        <authorList>
            <person name="Kim I."/>
        </authorList>
    </citation>
    <scope>NUCLEOTIDE SEQUENCE [LARGE SCALE GENOMIC DNA]</scope>
    <source>
        <strain evidence="1 2">DS2-A</strain>
    </source>
</reference>
<gene>
    <name evidence="1" type="ORF">E4635_02400</name>
</gene>
<dbReference type="OrthoDB" id="981056at2"/>
<comment type="caution">
    <text evidence="1">The sequence shown here is derived from an EMBL/GenBank/DDBJ whole genome shotgun (WGS) entry which is preliminary data.</text>
</comment>
<dbReference type="EMBL" id="SRLH01000001">
    <property type="protein sequence ID" value="TGD59800.1"/>
    <property type="molecule type" value="Genomic_DNA"/>
</dbReference>
<dbReference type="InterPro" id="IPR009097">
    <property type="entry name" value="Cyclic_Pdiesterase"/>
</dbReference>
<name>A0A4Z0LD35_9FLAO</name>
<dbReference type="AlphaFoldDB" id="A0A4Z0LD35"/>
<proteinExistence type="predicted"/>
<keyword evidence="2" id="KW-1185">Reference proteome</keyword>
<sequence>MNQNTRRQLTLFLDKKYTSEIEKIRKKYNPEQFRIIPSHVTLCREDEIENMPRVLENLKALALKAITVNLGEIVRFSNDKGVLIAAGENNSEYHHLREKILENTGATKRLAAPHITLMHPRNSSCTTEIFEEILKTDVPKAIVFEKISIIEQIGNGKWNVVGEYGI</sequence>